<comment type="similarity">
    <text evidence="1">Belongs to the N(4)/N(6)-methyltransferase family.</text>
</comment>
<dbReference type="EC" id="2.1.1.72" evidence="2"/>
<organism evidence="8 9">
    <name type="scientific">Levilactobacillus paucivorans</name>
    <dbReference type="NCBI Taxonomy" id="616990"/>
    <lineage>
        <taxon>Bacteria</taxon>
        <taxon>Bacillati</taxon>
        <taxon>Bacillota</taxon>
        <taxon>Bacilli</taxon>
        <taxon>Lactobacillales</taxon>
        <taxon>Lactobacillaceae</taxon>
        <taxon>Levilactobacillus</taxon>
    </lineage>
</organism>
<evidence type="ECO:0000313" key="8">
    <source>
        <dbReference type="EMBL" id="KRO04767.1"/>
    </source>
</evidence>
<dbReference type="InterPro" id="IPR023095">
    <property type="entry name" value="Ade_MeTrfase_dom_2"/>
</dbReference>
<dbReference type="GO" id="GO:0009307">
    <property type="term" value="P:DNA restriction-modification system"/>
    <property type="evidence" value="ECO:0007669"/>
    <property type="project" value="InterPro"/>
</dbReference>
<dbReference type="PATRIC" id="fig|616990.3.peg.865"/>
<keyword evidence="3" id="KW-0489">Methyltransferase</keyword>
<dbReference type="Pfam" id="PF02086">
    <property type="entry name" value="MethyltransfD12"/>
    <property type="match status" value="1"/>
</dbReference>
<dbReference type="PANTHER" id="PTHR30481">
    <property type="entry name" value="DNA ADENINE METHYLASE"/>
    <property type="match status" value="1"/>
</dbReference>
<evidence type="ECO:0000256" key="5">
    <source>
        <dbReference type="ARBA" id="ARBA00022691"/>
    </source>
</evidence>
<feature type="binding site" evidence="7">
    <location>
        <position position="221"/>
    </location>
    <ligand>
        <name>S-adenosyl-L-methionine</name>
        <dbReference type="ChEBI" id="CHEBI:59789"/>
    </ligand>
</feature>
<dbReference type="GO" id="GO:1904047">
    <property type="term" value="F:S-adenosyl-L-methionine binding"/>
    <property type="evidence" value="ECO:0007669"/>
    <property type="project" value="TreeGrafter"/>
</dbReference>
<feature type="binding site" evidence="7">
    <location>
        <position position="71"/>
    </location>
    <ligand>
        <name>S-adenosyl-L-methionine</name>
        <dbReference type="ChEBI" id="CHEBI:59789"/>
    </ligand>
</feature>
<evidence type="ECO:0000313" key="9">
    <source>
        <dbReference type="Proteomes" id="UP000051906"/>
    </source>
</evidence>
<dbReference type="STRING" id="616990.IV54_GL000792"/>
<accession>A0A0R2LT41</accession>
<keyword evidence="9" id="KW-1185">Reference proteome</keyword>
<comment type="caution">
    <text evidence="8">The sequence shown here is derived from an EMBL/GenBank/DDBJ whole genome shotgun (WGS) entry which is preliminary data.</text>
</comment>
<dbReference type="PANTHER" id="PTHR30481:SF3">
    <property type="entry name" value="DNA ADENINE METHYLASE"/>
    <property type="match status" value="1"/>
</dbReference>
<dbReference type="GO" id="GO:0043565">
    <property type="term" value="F:sequence-specific DNA binding"/>
    <property type="evidence" value="ECO:0007669"/>
    <property type="project" value="TreeGrafter"/>
</dbReference>
<dbReference type="InterPro" id="IPR012327">
    <property type="entry name" value="MeTrfase_D12"/>
</dbReference>
<dbReference type="GO" id="GO:0009007">
    <property type="term" value="F:site-specific DNA-methyltransferase (adenine-specific) activity"/>
    <property type="evidence" value="ECO:0007669"/>
    <property type="project" value="UniProtKB-EC"/>
</dbReference>
<protein>
    <recommendedName>
        <fullName evidence="2">site-specific DNA-methyltransferase (adenine-specific)</fullName>
        <ecNumber evidence="2">2.1.1.72</ecNumber>
    </recommendedName>
</protein>
<sequence>MAEKIENPIQITPIIKWAGGKKRLAPTIEALTTQQVAFENIDTYVEPFSGGAAFFLYLATRYRFKHQVIMDVNAELINLYTQVRDHLADLIAELGKLETAYNTLPEDDDFTAKKAYFYDMRTTFNNGITQSVTDEAVTEIPTLVRQAALFVFLNKTDFNGLYRVNAKGTFNVPFGRRKIVSLVDQTNLQNFSDLLQNTTILQGDYHQSQQFAGDRTFFYFDPPYRPLTDSASFTSYTKSSFNDDAQVALADFTHVLAAAGAHFALSNSDPHQSDPTDDFFDTLYQDFTINRLTAARMISARSKGRGNVSELLIVH</sequence>
<evidence type="ECO:0000256" key="3">
    <source>
        <dbReference type="ARBA" id="ARBA00022603"/>
    </source>
</evidence>
<evidence type="ECO:0000256" key="4">
    <source>
        <dbReference type="ARBA" id="ARBA00022679"/>
    </source>
</evidence>
<dbReference type="NCBIfam" id="TIGR00571">
    <property type="entry name" value="dam"/>
    <property type="match status" value="1"/>
</dbReference>
<proteinExistence type="inferred from homology"/>
<evidence type="ECO:0000256" key="1">
    <source>
        <dbReference type="ARBA" id="ARBA00006594"/>
    </source>
</evidence>
<evidence type="ECO:0000256" key="6">
    <source>
        <dbReference type="ARBA" id="ARBA00047942"/>
    </source>
</evidence>
<dbReference type="InterPro" id="IPR012263">
    <property type="entry name" value="M_m6A_EcoRV"/>
</dbReference>
<keyword evidence="4" id="KW-0808">Transferase</keyword>
<reference evidence="8 9" key="1">
    <citation type="journal article" date="2015" name="Genome Announc.">
        <title>Expanding the biotechnology potential of lactobacilli through comparative genomics of 213 strains and associated genera.</title>
        <authorList>
            <person name="Sun Z."/>
            <person name="Harris H.M."/>
            <person name="McCann A."/>
            <person name="Guo C."/>
            <person name="Argimon S."/>
            <person name="Zhang W."/>
            <person name="Yang X."/>
            <person name="Jeffery I.B."/>
            <person name="Cooney J.C."/>
            <person name="Kagawa T.F."/>
            <person name="Liu W."/>
            <person name="Song Y."/>
            <person name="Salvetti E."/>
            <person name="Wrobel A."/>
            <person name="Rasinkangas P."/>
            <person name="Parkhill J."/>
            <person name="Rea M.C."/>
            <person name="O'Sullivan O."/>
            <person name="Ritari J."/>
            <person name="Douillard F.P."/>
            <person name="Paul Ross R."/>
            <person name="Yang R."/>
            <person name="Briner A.E."/>
            <person name="Felis G.E."/>
            <person name="de Vos W.M."/>
            <person name="Barrangou R."/>
            <person name="Klaenhammer T.R."/>
            <person name="Caufield P.W."/>
            <person name="Cui Y."/>
            <person name="Zhang H."/>
            <person name="O'Toole P.W."/>
        </authorList>
    </citation>
    <scope>NUCLEOTIDE SEQUENCE [LARGE SCALE GENOMIC DNA]</scope>
    <source>
        <strain evidence="8 9">DSM 22467</strain>
    </source>
</reference>
<feature type="binding site" evidence="7">
    <location>
        <position position="21"/>
    </location>
    <ligand>
        <name>S-adenosyl-L-methionine</name>
        <dbReference type="ChEBI" id="CHEBI:59789"/>
    </ligand>
</feature>
<dbReference type="AlphaFoldDB" id="A0A0R2LT41"/>
<dbReference type="SUPFAM" id="SSF53335">
    <property type="entry name" value="S-adenosyl-L-methionine-dependent methyltransferases"/>
    <property type="match status" value="1"/>
</dbReference>
<dbReference type="EMBL" id="JQCA01000024">
    <property type="protein sequence ID" value="KRO04767.1"/>
    <property type="molecule type" value="Genomic_DNA"/>
</dbReference>
<dbReference type="Gene3D" id="1.10.1020.10">
    <property type="entry name" value="Adenine-specific Methyltransferase, Domain 2"/>
    <property type="match status" value="1"/>
</dbReference>
<evidence type="ECO:0000256" key="2">
    <source>
        <dbReference type="ARBA" id="ARBA00011900"/>
    </source>
</evidence>
<dbReference type="Gene3D" id="3.40.50.150">
    <property type="entry name" value="Vaccinia Virus protein VP39"/>
    <property type="match status" value="1"/>
</dbReference>
<dbReference type="GO" id="GO:0006298">
    <property type="term" value="P:mismatch repair"/>
    <property type="evidence" value="ECO:0007669"/>
    <property type="project" value="TreeGrafter"/>
</dbReference>
<gene>
    <name evidence="8" type="ORF">IV54_GL000792</name>
</gene>
<dbReference type="PIRSF" id="PIRSF000398">
    <property type="entry name" value="M_m6A_EcoRV"/>
    <property type="match status" value="1"/>
</dbReference>
<dbReference type="InterPro" id="IPR029063">
    <property type="entry name" value="SAM-dependent_MTases_sf"/>
</dbReference>
<evidence type="ECO:0000256" key="7">
    <source>
        <dbReference type="PIRSR" id="PIRSR000398-1"/>
    </source>
</evidence>
<feature type="binding site" evidence="7">
    <location>
        <position position="17"/>
    </location>
    <ligand>
        <name>S-adenosyl-L-methionine</name>
        <dbReference type="ChEBI" id="CHEBI:59789"/>
    </ligand>
</feature>
<dbReference type="GO" id="GO:0032259">
    <property type="term" value="P:methylation"/>
    <property type="evidence" value="ECO:0007669"/>
    <property type="project" value="UniProtKB-KW"/>
</dbReference>
<dbReference type="Proteomes" id="UP000051906">
    <property type="component" value="Unassembled WGS sequence"/>
</dbReference>
<name>A0A0R2LT41_9LACO</name>
<keyword evidence="5" id="KW-0949">S-adenosyl-L-methionine</keyword>
<comment type="catalytic activity">
    <reaction evidence="6">
        <text>a 2'-deoxyadenosine in DNA + S-adenosyl-L-methionine = an N(6)-methyl-2'-deoxyadenosine in DNA + S-adenosyl-L-homocysteine + H(+)</text>
        <dbReference type="Rhea" id="RHEA:15197"/>
        <dbReference type="Rhea" id="RHEA-COMP:12418"/>
        <dbReference type="Rhea" id="RHEA-COMP:12419"/>
        <dbReference type="ChEBI" id="CHEBI:15378"/>
        <dbReference type="ChEBI" id="CHEBI:57856"/>
        <dbReference type="ChEBI" id="CHEBI:59789"/>
        <dbReference type="ChEBI" id="CHEBI:90615"/>
        <dbReference type="ChEBI" id="CHEBI:90616"/>
        <dbReference type="EC" id="2.1.1.72"/>
    </reaction>
</comment>
<dbReference type="PRINTS" id="PR00505">
    <property type="entry name" value="D12N6MTFRASE"/>
</dbReference>
<dbReference type="RefSeq" id="WP_057877642.1">
    <property type="nucleotide sequence ID" value="NZ_JQCA01000024.1"/>
</dbReference>